<evidence type="ECO:0000313" key="2">
    <source>
        <dbReference type="EMBL" id="KKK70930.1"/>
    </source>
</evidence>
<dbReference type="EMBL" id="LAZR01057960">
    <property type="protein sequence ID" value="KKK70930.1"/>
    <property type="molecule type" value="Genomic_DNA"/>
</dbReference>
<reference evidence="2" key="1">
    <citation type="journal article" date="2015" name="Nature">
        <title>Complex archaea that bridge the gap between prokaryotes and eukaryotes.</title>
        <authorList>
            <person name="Spang A."/>
            <person name="Saw J.H."/>
            <person name="Jorgensen S.L."/>
            <person name="Zaremba-Niedzwiedzka K."/>
            <person name="Martijn J."/>
            <person name="Lind A.E."/>
            <person name="van Eijk R."/>
            <person name="Schleper C."/>
            <person name="Guy L."/>
            <person name="Ettema T.J."/>
        </authorList>
    </citation>
    <scope>NUCLEOTIDE SEQUENCE</scope>
</reference>
<proteinExistence type="predicted"/>
<evidence type="ECO:0000256" key="1">
    <source>
        <dbReference type="SAM" id="MobiDB-lite"/>
    </source>
</evidence>
<sequence length="98" mass="10148">MIMVSVNVGKDAAGKQLEPIVGLLLDTHLMPMQGAPNVTMGPDKKLVQTSGQMGLQGFGVVATDKGFIVGPLASMTPIMNPDGEPPEAEADSLEKISS</sequence>
<name>A0A0F8YBA0_9ZZZZ</name>
<comment type="caution">
    <text evidence="2">The sequence shown here is derived from an EMBL/GenBank/DDBJ whole genome shotgun (WGS) entry which is preliminary data.</text>
</comment>
<protein>
    <submittedName>
        <fullName evidence="2">Uncharacterized protein</fullName>
    </submittedName>
</protein>
<accession>A0A0F8YBA0</accession>
<gene>
    <name evidence="2" type="ORF">LCGC14_2919050</name>
</gene>
<feature type="region of interest" description="Disordered" evidence="1">
    <location>
        <begin position="76"/>
        <end position="98"/>
    </location>
</feature>
<dbReference type="AlphaFoldDB" id="A0A0F8YBA0"/>
<organism evidence="2">
    <name type="scientific">marine sediment metagenome</name>
    <dbReference type="NCBI Taxonomy" id="412755"/>
    <lineage>
        <taxon>unclassified sequences</taxon>
        <taxon>metagenomes</taxon>
        <taxon>ecological metagenomes</taxon>
    </lineage>
</organism>